<proteinExistence type="predicted"/>
<feature type="domain" description="FCP1 homology" evidence="1">
    <location>
        <begin position="57"/>
        <end position="224"/>
    </location>
</feature>
<dbReference type="EMBL" id="JANTQA010000016">
    <property type="protein sequence ID" value="KAJ3447109.1"/>
    <property type="molecule type" value="Genomic_DNA"/>
</dbReference>
<evidence type="ECO:0000313" key="2">
    <source>
        <dbReference type="EMBL" id="KAJ3447109.1"/>
    </source>
</evidence>
<organism evidence="2 3">
    <name type="scientific">Anaeramoeba flamelloides</name>
    <dbReference type="NCBI Taxonomy" id="1746091"/>
    <lineage>
        <taxon>Eukaryota</taxon>
        <taxon>Metamonada</taxon>
        <taxon>Anaeramoebidae</taxon>
        <taxon>Anaeramoeba</taxon>
    </lineage>
</organism>
<dbReference type="AlphaFoldDB" id="A0AAV8A0T7"/>
<evidence type="ECO:0000259" key="1">
    <source>
        <dbReference type="PROSITE" id="PS50969"/>
    </source>
</evidence>
<dbReference type="InterPro" id="IPR004274">
    <property type="entry name" value="FCP1_dom"/>
</dbReference>
<comment type="caution">
    <text evidence="2">The sequence shown here is derived from an EMBL/GenBank/DDBJ whole genome shotgun (WGS) entry which is preliminary data.</text>
</comment>
<evidence type="ECO:0000313" key="3">
    <source>
        <dbReference type="Proteomes" id="UP001146793"/>
    </source>
</evidence>
<name>A0AAV8A0T7_9EUKA</name>
<dbReference type="Gene3D" id="3.40.50.1000">
    <property type="entry name" value="HAD superfamily/HAD-like"/>
    <property type="match status" value="1"/>
</dbReference>
<dbReference type="InterPro" id="IPR011948">
    <property type="entry name" value="Dullard_phosphatase"/>
</dbReference>
<dbReference type="SMART" id="SM00577">
    <property type="entry name" value="CPDc"/>
    <property type="match status" value="1"/>
</dbReference>
<dbReference type="CDD" id="cd07521">
    <property type="entry name" value="HAD_FCP1-like"/>
    <property type="match status" value="1"/>
</dbReference>
<dbReference type="PANTHER" id="PTHR12210">
    <property type="entry name" value="DULLARD PROTEIN PHOSPHATASE"/>
    <property type="match status" value="1"/>
</dbReference>
<dbReference type="SUPFAM" id="SSF56784">
    <property type="entry name" value="HAD-like"/>
    <property type="match status" value="1"/>
</dbReference>
<gene>
    <name evidence="2" type="ORF">M0812_07326</name>
</gene>
<dbReference type="PROSITE" id="PS50969">
    <property type="entry name" value="FCP1"/>
    <property type="match status" value="1"/>
</dbReference>
<reference evidence="2" key="1">
    <citation type="submission" date="2022-08" db="EMBL/GenBank/DDBJ databases">
        <title>Novel sulphate-reducing endosymbionts in the free-living metamonad Anaeramoeba.</title>
        <authorList>
            <person name="Jerlstrom-Hultqvist J."/>
            <person name="Cepicka I."/>
            <person name="Gallot-Lavallee L."/>
            <person name="Salas-Leiva D."/>
            <person name="Curtis B.A."/>
            <person name="Zahonova K."/>
            <person name="Pipaliya S."/>
            <person name="Dacks J."/>
            <person name="Roger A.J."/>
        </authorList>
    </citation>
    <scope>NUCLEOTIDE SEQUENCE</scope>
    <source>
        <strain evidence="2">Busselton2</strain>
    </source>
</reference>
<accession>A0AAV8A0T7</accession>
<dbReference type="Pfam" id="PF03031">
    <property type="entry name" value="NIF"/>
    <property type="match status" value="1"/>
</dbReference>
<dbReference type="FunFam" id="3.40.50.1000:FF:000093">
    <property type="entry name" value="NLI interacting factor-like phosphatase family protein"/>
    <property type="match status" value="1"/>
</dbReference>
<dbReference type="Proteomes" id="UP001146793">
    <property type="component" value="Unassembled WGS sequence"/>
</dbReference>
<sequence>MTTCTHPSFENYQNVSSQDSSYLGSFFNPLLLSQIFGENIKQKESKQKKTIYHPKISKTKKIILCLDLDETLISSAFKKPEDYDFSCDFEDASNQKHVVYIKKRPMLDSFLQIVSKLFEVVIFTASLQEYADPILNKLDPKNQIFSLRLYRDSCSLYCGSYVKDLRLLTKNMDSILIVDDLPSSFLFQPENAIKIPAFHYFKNGKGVFKFDDCLESVLSILKKMSRKRDVIKILQQSPEILAF</sequence>
<protein>
    <submittedName>
        <fullName evidence="2">Nli interacting factor-like phosphatase family protein</fullName>
    </submittedName>
</protein>
<dbReference type="InterPro" id="IPR036412">
    <property type="entry name" value="HAD-like_sf"/>
</dbReference>
<dbReference type="InterPro" id="IPR050365">
    <property type="entry name" value="TIM50"/>
</dbReference>
<dbReference type="GO" id="GO:0016791">
    <property type="term" value="F:phosphatase activity"/>
    <property type="evidence" value="ECO:0007669"/>
    <property type="project" value="InterPro"/>
</dbReference>
<dbReference type="NCBIfam" id="TIGR02251">
    <property type="entry name" value="HIF-SF_euk"/>
    <property type="match status" value="1"/>
</dbReference>
<dbReference type="InterPro" id="IPR023214">
    <property type="entry name" value="HAD_sf"/>
</dbReference>